<dbReference type="AlphaFoldDB" id="A0AA86VM30"/>
<dbReference type="EMBL" id="OY731402">
    <property type="protein sequence ID" value="CAJ1957748.1"/>
    <property type="molecule type" value="Genomic_DNA"/>
</dbReference>
<protein>
    <submittedName>
        <fullName evidence="2">Uncharacterized protein</fullName>
    </submittedName>
</protein>
<gene>
    <name evidence="2" type="ORF">AYBTSS11_LOCUS17367</name>
</gene>
<organism evidence="2 3">
    <name type="scientific">Sphenostylis stenocarpa</name>
    <dbReference type="NCBI Taxonomy" id="92480"/>
    <lineage>
        <taxon>Eukaryota</taxon>
        <taxon>Viridiplantae</taxon>
        <taxon>Streptophyta</taxon>
        <taxon>Embryophyta</taxon>
        <taxon>Tracheophyta</taxon>
        <taxon>Spermatophyta</taxon>
        <taxon>Magnoliopsida</taxon>
        <taxon>eudicotyledons</taxon>
        <taxon>Gunneridae</taxon>
        <taxon>Pentapetalae</taxon>
        <taxon>rosids</taxon>
        <taxon>fabids</taxon>
        <taxon>Fabales</taxon>
        <taxon>Fabaceae</taxon>
        <taxon>Papilionoideae</taxon>
        <taxon>50 kb inversion clade</taxon>
        <taxon>NPAAA clade</taxon>
        <taxon>indigoferoid/millettioid clade</taxon>
        <taxon>Phaseoleae</taxon>
        <taxon>Sphenostylis</taxon>
    </lineage>
</organism>
<sequence>MLTKIDPPMDSGRRLWAGSSGRGTQTFTLRGDEGSNEDGPADLFPKSLRALKKKYRGCSAAFGSCDPLIGVGGVVAPVSSRHISAAIRWVGRERDGVTVLLDHGLLGPDEPDGHVEFHEGGSTKTEAKNSGTACGYTCVGGGCGGNPHPMLCLDGPDVVLPSELSQDVKI</sequence>
<name>A0AA86VM30_9FABA</name>
<keyword evidence="3" id="KW-1185">Reference proteome</keyword>
<feature type="region of interest" description="Disordered" evidence="1">
    <location>
        <begin position="1"/>
        <end position="41"/>
    </location>
</feature>
<evidence type="ECO:0000256" key="1">
    <source>
        <dbReference type="SAM" id="MobiDB-lite"/>
    </source>
</evidence>
<reference evidence="2" key="1">
    <citation type="submission" date="2023-10" db="EMBL/GenBank/DDBJ databases">
        <authorList>
            <person name="Domelevo Entfellner J.-B."/>
        </authorList>
    </citation>
    <scope>NUCLEOTIDE SEQUENCE</scope>
</reference>
<dbReference type="Gramene" id="rna-AYBTSS11_LOCUS17367">
    <property type="protein sequence ID" value="CAJ1957748.1"/>
    <property type="gene ID" value="gene-AYBTSS11_LOCUS17367"/>
</dbReference>
<proteinExistence type="predicted"/>
<evidence type="ECO:0000313" key="3">
    <source>
        <dbReference type="Proteomes" id="UP001189624"/>
    </source>
</evidence>
<dbReference type="Proteomes" id="UP001189624">
    <property type="component" value="Chromosome 5"/>
</dbReference>
<evidence type="ECO:0000313" key="2">
    <source>
        <dbReference type="EMBL" id="CAJ1957748.1"/>
    </source>
</evidence>
<accession>A0AA86VM30</accession>